<dbReference type="InterPro" id="IPR035937">
    <property type="entry name" value="FPG_N"/>
</dbReference>
<dbReference type="EC" id="3.2.2.23" evidence="5"/>
<evidence type="ECO:0000256" key="5">
    <source>
        <dbReference type="ARBA" id="ARBA00012024"/>
    </source>
</evidence>
<sequence length="272" mass="30182">MPELPEVETVARTLRPALEGAVLRSVSVLEPGIIRHGPKRLGTKLRGRELTAIRRHGKRLTFEFDPDLPMYVHLGMTGSLMLAEPGLSKEKHTHLVFRFEGDTPEMRFVDPRRFGGVWIGDPASGRFSADLGPDALEIGLREFRSIFSRNRQAKALLMDQGTLAGMGNIYCDEALFRAGIHPLSRGIDLEREQVARLHGAMKKILKDAIAHRGSTIRDYRDSSGSEGSFQSRHQVYGREGEPCQSCGTALLRIQVASRSTHLCPSCQPITNS</sequence>
<comment type="similarity">
    <text evidence="3">Belongs to the FPG family.</text>
</comment>
<comment type="subunit">
    <text evidence="4">Monomer.</text>
</comment>
<evidence type="ECO:0000256" key="20">
    <source>
        <dbReference type="PROSITE-ProRule" id="PRU00391"/>
    </source>
</evidence>
<dbReference type="PANTHER" id="PTHR22993">
    <property type="entry name" value="FORMAMIDOPYRIMIDINE-DNA GLYCOSYLASE"/>
    <property type="match status" value="1"/>
</dbReference>
<keyword evidence="11 23" id="KW-0378">Hydrolase</keyword>
<accession>A0A8J6XT00</accession>
<evidence type="ECO:0000256" key="14">
    <source>
        <dbReference type="ARBA" id="ARBA00023204"/>
    </source>
</evidence>
<proteinExistence type="inferred from homology"/>
<dbReference type="AlphaFoldDB" id="A0A8J6XT00"/>
<evidence type="ECO:0000256" key="10">
    <source>
        <dbReference type="ARBA" id="ARBA00022771"/>
    </source>
</evidence>
<dbReference type="FunFam" id="1.10.8.50:FF:000003">
    <property type="entry name" value="Formamidopyrimidine-DNA glycosylase"/>
    <property type="match status" value="1"/>
</dbReference>
<dbReference type="CDD" id="cd08966">
    <property type="entry name" value="EcFpg-like_N"/>
    <property type="match status" value="1"/>
</dbReference>
<reference evidence="23 24" key="1">
    <citation type="submission" date="2020-08" db="EMBL/GenBank/DDBJ databases">
        <title>Acidobacteriota in marine sediments use diverse sulfur dissimilation pathways.</title>
        <authorList>
            <person name="Wasmund K."/>
        </authorList>
    </citation>
    <scope>NUCLEOTIDE SEQUENCE [LARGE SCALE GENOMIC DNA]</scope>
    <source>
        <strain evidence="23">MAG AM4</strain>
    </source>
</reference>
<evidence type="ECO:0000256" key="4">
    <source>
        <dbReference type="ARBA" id="ARBA00011245"/>
    </source>
</evidence>
<keyword evidence="17 23" id="KW-0326">Glycosidase</keyword>
<protein>
    <recommendedName>
        <fullName evidence="7">Formamidopyrimidine-DNA glycosylase</fullName>
        <ecNumber evidence="5">3.2.2.23</ecNumber>
        <ecNumber evidence="6">4.2.99.18</ecNumber>
    </recommendedName>
    <alternativeName>
        <fullName evidence="18">DNA-(apurinic or apyrimidinic site) lyase MutM</fullName>
    </alternativeName>
</protein>
<dbReference type="NCBIfam" id="NF002211">
    <property type="entry name" value="PRK01103.1"/>
    <property type="match status" value="1"/>
</dbReference>
<evidence type="ECO:0000256" key="12">
    <source>
        <dbReference type="ARBA" id="ARBA00022833"/>
    </source>
</evidence>
<gene>
    <name evidence="23" type="primary">mutM</name>
    <name evidence="23" type="ORF">IFK94_03900</name>
</gene>
<keyword evidence="10 20" id="KW-0863">Zinc-finger</keyword>
<evidence type="ECO:0000256" key="9">
    <source>
        <dbReference type="ARBA" id="ARBA00022763"/>
    </source>
</evidence>
<dbReference type="Pfam" id="PF06831">
    <property type="entry name" value="H2TH"/>
    <property type="match status" value="1"/>
</dbReference>
<keyword evidence="12" id="KW-0862">Zinc</keyword>
<feature type="domain" description="Formamidopyrimidine-DNA glycosylase catalytic" evidence="22">
    <location>
        <begin position="2"/>
        <end position="115"/>
    </location>
</feature>
<dbReference type="InterPro" id="IPR015886">
    <property type="entry name" value="H2TH_FPG"/>
</dbReference>
<evidence type="ECO:0000256" key="18">
    <source>
        <dbReference type="ARBA" id="ARBA00030638"/>
    </source>
</evidence>
<dbReference type="GO" id="GO:0008270">
    <property type="term" value="F:zinc ion binding"/>
    <property type="evidence" value="ECO:0007669"/>
    <property type="project" value="UniProtKB-KW"/>
</dbReference>
<dbReference type="GO" id="GO:0140078">
    <property type="term" value="F:class I DNA-(apurinic or apyrimidinic site) endonuclease activity"/>
    <property type="evidence" value="ECO:0007669"/>
    <property type="project" value="UniProtKB-EC"/>
</dbReference>
<keyword evidence="8" id="KW-0479">Metal-binding</keyword>
<name>A0A8J6XT00_9BACT</name>
<organism evidence="23 24">
    <name type="scientific">Candidatus Polarisedimenticola svalbardensis</name>
    <dbReference type="NCBI Taxonomy" id="2886004"/>
    <lineage>
        <taxon>Bacteria</taxon>
        <taxon>Pseudomonadati</taxon>
        <taxon>Acidobacteriota</taxon>
        <taxon>Candidatus Polarisedimenticolia</taxon>
        <taxon>Candidatus Polarisedimenticolales</taxon>
        <taxon>Candidatus Polarisedimenticolaceae</taxon>
        <taxon>Candidatus Polarisedimenticola</taxon>
    </lineage>
</organism>
<dbReference type="PROSITE" id="PS01242">
    <property type="entry name" value="ZF_FPG_1"/>
    <property type="match status" value="1"/>
</dbReference>
<evidence type="ECO:0000313" key="23">
    <source>
        <dbReference type="EMBL" id="MBD3867248.1"/>
    </source>
</evidence>
<dbReference type="SUPFAM" id="SSF46946">
    <property type="entry name" value="S13-like H2TH domain"/>
    <property type="match status" value="1"/>
</dbReference>
<comment type="catalytic activity">
    <reaction evidence="19">
        <text>2'-deoxyribonucleotide-(2'-deoxyribose 5'-phosphate)-2'-deoxyribonucleotide-DNA = a 3'-end 2'-deoxyribonucleotide-(2,3-dehydro-2,3-deoxyribose 5'-phosphate)-DNA + a 5'-end 5'-phospho-2'-deoxyribonucleoside-DNA + H(+)</text>
        <dbReference type="Rhea" id="RHEA:66592"/>
        <dbReference type="Rhea" id="RHEA-COMP:13180"/>
        <dbReference type="Rhea" id="RHEA-COMP:16897"/>
        <dbReference type="Rhea" id="RHEA-COMP:17067"/>
        <dbReference type="ChEBI" id="CHEBI:15378"/>
        <dbReference type="ChEBI" id="CHEBI:136412"/>
        <dbReference type="ChEBI" id="CHEBI:157695"/>
        <dbReference type="ChEBI" id="CHEBI:167181"/>
        <dbReference type="EC" id="4.2.99.18"/>
    </reaction>
</comment>
<dbReference type="SUPFAM" id="SSF57716">
    <property type="entry name" value="Glucocorticoid receptor-like (DNA-binding domain)"/>
    <property type="match status" value="1"/>
</dbReference>
<comment type="catalytic activity">
    <reaction evidence="1">
        <text>Hydrolysis of DNA containing ring-opened 7-methylguanine residues, releasing 2,6-diamino-4-hydroxy-5-(N-methyl)formamidopyrimidine.</text>
        <dbReference type="EC" id="3.2.2.23"/>
    </reaction>
</comment>
<evidence type="ECO:0000259" key="22">
    <source>
        <dbReference type="PROSITE" id="PS51068"/>
    </source>
</evidence>
<dbReference type="PANTHER" id="PTHR22993:SF9">
    <property type="entry name" value="FORMAMIDOPYRIMIDINE-DNA GLYCOSYLASE"/>
    <property type="match status" value="1"/>
</dbReference>
<dbReference type="Pfam" id="PF01149">
    <property type="entry name" value="Fapy_DNA_glyco"/>
    <property type="match status" value="1"/>
</dbReference>
<keyword evidence="16" id="KW-0511">Multifunctional enzyme</keyword>
<comment type="caution">
    <text evidence="23">The sequence shown here is derived from an EMBL/GenBank/DDBJ whole genome shotgun (WGS) entry which is preliminary data.</text>
</comment>
<evidence type="ECO:0000256" key="16">
    <source>
        <dbReference type="ARBA" id="ARBA00023268"/>
    </source>
</evidence>
<dbReference type="PROSITE" id="PS51066">
    <property type="entry name" value="ZF_FPG_2"/>
    <property type="match status" value="1"/>
</dbReference>
<dbReference type="PROSITE" id="PS51068">
    <property type="entry name" value="FPG_CAT"/>
    <property type="match status" value="1"/>
</dbReference>
<dbReference type="InterPro" id="IPR000214">
    <property type="entry name" value="Znf_DNA_glyclase/AP_lyase"/>
</dbReference>
<evidence type="ECO:0000256" key="3">
    <source>
        <dbReference type="ARBA" id="ARBA00009409"/>
    </source>
</evidence>
<dbReference type="Pfam" id="PF06827">
    <property type="entry name" value="zf-FPG_IleRS"/>
    <property type="match status" value="1"/>
</dbReference>
<evidence type="ECO:0000256" key="6">
    <source>
        <dbReference type="ARBA" id="ARBA00012720"/>
    </source>
</evidence>
<dbReference type="SMART" id="SM00898">
    <property type="entry name" value="Fapy_DNA_glyco"/>
    <property type="match status" value="1"/>
</dbReference>
<evidence type="ECO:0000256" key="8">
    <source>
        <dbReference type="ARBA" id="ARBA00022723"/>
    </source>
</evidence>
<evidence type="ECO:0000256" key="1">
    <source>
        <dbReference type="ARBA" id="ARBA00001668"/>
    </source>
</evidence>
<comment type="cofactor">
    <cofactor evidence="2">
        <name>Zn(2+)</name>
        <dbReference type="ChEBI" id="CHEBI:29105"/>
    </cofactor>
</comment>
<dbReference type="Gene3D" id="1.10.8.50">
    <property type="match status" value="1"/>
</dbReference>
<keyword evidence="15 23" id="KW-0456">Lyase</keyword>
<evidence type="ECO:0000313" key="24">
    <source>
        <dbReference type="Proteomes" id="UP000648239"/>
    </source>
</evidence>
<evidence type="ECO:0000259" key="21">
    <source>
        <dbReference type="PROSITE" id="PS51066"/>
    </source>
</evidence>
<dbReference type="GO" id="GO:0003684">
    <property type="term" value="F:damaged DNA binding"/>
    <property type="evidence" value="ECO:0007669"/>
    <property type="project" value="InterPro"/>
</dbReference>
<dbReference type="EMBL" id="JACXWD010000008">
    <property type="protein sequence ID" value="MBD3867248.1"/>
    <property type="molecule type" value="Genomic_DNA"/>
</dbReference>
<dbReference type="InterPro" id="IPR010663">
    <property type="entry name" value="Znf_FPG/IleRS"/>
</dbReference>
<dbReference type="InterPro" id="IPR015887">
    <property type="entry name" value="DNA_glyclase_Znf_dom_DNA_BS"/>
</dbReference>
<evidence type="ECO:0000256" key="7">
    <source>
        <dbReference type="ARBA" id="ARBA00016240"/>
    </source>
</evidence>
<dbReference type="SUPFAM" id="SSF81624">
    <property type="entry name" value="N-terminal domain of MutM-like DNA repair proteins"/>
    <property type="match status" value="1"/>
</dbReference>
<evidence type="ECO:0000256" key="13">
    <source>
        <dbReference type="ARBA" id="ARBA00023125"/>
    </source>
</evidence>
<dbReference type="InterPro" id="IPR020629">
    <property type="entry name" value="FPG_Glyclase"/>
</dbReference>
<keyword evidence="13" id="KW-0238">DNA-binding</keyword>
<dbReference type="EC" id="4.2.99.18" evidence="6"/>
<dbReference type="GO" id="GO:0034039">
    <property type="term" value="F:8-oxo-7,8-dihydroguanine DNA N-glycosylase activity"/>
    <property type="evidence" value="ECO:0007669"/>
    <property type="project" value="TreeGrafter"/>
</dbReference>
<dbReference type="NCBIfam" id="TIGR00577">
    <property type="entry name" value="fpg"/>
    <property type="match status" value="1"/>
</dbReference>
<evidence type="ECO:0000256" key="11">
    <source>
        <dbReference type="ARBA" id="ARBA00022801"/>
    </source>
</evidence>
<dbReference type="InterPro" id="IPR012319">
    <property type="entry name" value="FPG_cat"/>
</dbReference>
<evidence type="ECO:0000256" key="2">
    <source>
        <dbReference type="ARBA" id="ARBA00001947"/>
    </source>
</evidence>
<evidence type="ECO:0000256" key="17">
    <source>
        <dbReference type="ARBA" id="ARBA00023295"/>
    </source>
</evidence>
<dbReference type="Gene3D" id="3.20.190.10">
    <property type="entry name" value="MutM-like, N-terminal"/>
    <property type="match status" value="1"/>
</dbReference>
<dbReference type="Proteomes" id="UP000648239">
    <property type="component" value="Unassembled WGS sequence"/>
</dbReference>
<evidence type="ECO:0000256" key="19">
    <source>
        <dbReference type="ARBA" id="ARBA00044632"/>
    </source>
</evidence>
<dbReference type="SMART" id="SM01232">
    <property type="entry name" value="H2TH"/>
    <property type="match status" value="1"/>
</dbReference>
<dbReference type="InterPro" id="IPR010979">
    <property type="entry name" value="Ribosomal_uS13-like_H2TH"/>
</dbReference>
<feature type="domain" description="FPG-type" evidence="21">
    <location>
        <begin position="234"/>
        <end position="268"/>
    </location>
</feature>
<keyword evidence="9" id="KW-0227">DNA damage</keyword>
<evidence type="ECO:0000256" key="15">
    <source>
        <dbReference type="ARBA" id="ARBA00023239"/>
    </source>
</evidence>
<dbReference type="GO" id="GO:0006284">
    <property type="term" value="P:base-excision repair"/>
    <property type="evidence" value="ECO:0007669"/>
    <property type="project" value="InterPro"/>
</dbReference>
<keyword evidence="14" id="KW-0234">DNA repair</keyword>